<dbReference type="PROSITE" id="PS50002">
    <property type="entry name" value="SH3"/>
    <property type="match status" value="2"/>
</dbReference>
<dbReference type="Gene3D" id="2.30.30.40">
    <property type="entry name" value="SH3 Domains"/>
    <property type="match status" value="2"/>
</dbReference>
<proteinExistence type="predicted"/>
<feature type="domain" description="SH3" evidence="3">
    <location>
        <begin position="45"/>
        <end position="113"/>
    </location>
</feature>
<dbReference type="InterPro" id="IPR040325">
    <property type="entry name" value="RIMBP1/2/3"/>
</dbReference>
<dbReference type="GO" id="GO:0045202">
    <property type="term" value="C:synapse"/>
    <property type="evidence" value="ECO:0007669"/>
    <property type="project" value="GOC"/>
</dbReference>
<dbReference type="PRINTS" id="PR00452">
    <property type="entry name" value="SH3DOMAIN"/>
</dbReference>
<protein>
    <submittedName>
        <fullName evidence="4">RIMS-binding protein 2-like</fullName>
    </submittedName>
</protein>
<keyword evidence="5" id="KW-1185">Reference proteome</keyword>
<dbReference type="EMBL" id="JAFHDT010000014">
    <property type="protein sequence ID" value="KAI7800445.1"/>
    <property type="molecule type" value="Genomic_DNA"/>
</dbReference>
<accession>A0A9W7WIN4</accession>
<evidence type="ECO:0000256" key="1">
    <source>
        <dbReference type="ARBA" id="ARBA00022443"/>
    </source>
</evidence>
<keyword evidence="1 2" id="KW-0728">SH3 domain</keyword>
<dbReference type="SUPFAM" id="SSF50044">
    <property type="entry name" value="SH3-domain"/>
    <property type="match status" value="2"/>
</dbReference>
<dbReference type="PANTHER" id="PTHR14234">
    <property type="entry name" value="RIM BINDING PROTEIN-RELATED"/>
    <property type="match status" value="1"/>
</dbReference>
<dbReference type="PANTHER" id="PTHR14234:SF19">
    <property type="entry name" value="RIM-BINDING PROTEIN, ISOFORM F"/>
    <property type="match status" value="1"/>
</dbReference>
<sequence>MDLGHLRALETGMIGVDVYLYPDGLRVATPEDIERWESEREMYDQNVRLFVALFSYNPAMMSPNHETMEEELPFEQGQVIKIYGDKDADGFYSGELGGHFGFVPSNMVSEIPVEDEEFKQYLLQQGYLQEETNSIATSESFEDSLKVHRMVAIFDYDPWESSPNMDFEAELPFRAGDIIYVFGETDRDGFYCGDLHGYQGLVPSNFLQPLPWD</sequence>
<dbReference type="FunFam" id="2.30.30.40:FF:000023">
    <property type="entry name" value="RIMS-binding protein 2 isoform F"/>
    <property type="match status" value="1"/>
</dbReference>
<gene>
    <name evidence="4" type="ORF">IRJ41_003436</name>
</gene>
<dbReference type="InterPro" id="IPR001452">
    <property type="entry name" value="SH3_domain"/>
</dbReference>
<evidence type="ECO:0000256" key="2">
    <source>
        <dbReference type="PROSITE-ProRule" id="PRU00192"/>
    </source>
</evidence>
<evidence type="ECO:0000259" key="3">
    <source>
        <dbReference type="PROSITE" id="PS50002"/>
    </source>
</evidence>
<dbReference type="OrthoDB" id="4158657at2759"/>
<dbReference type="AlphaFoldDB" id="A0A9W7WIN4"/>
<organism evidence="4 5">
    <name type="scientific">Triplophysa rosa</name>
    <name type="common">Cave loach</name>
    <dbReference type="NCBI Taxonomy" id="992332"/>
    <lineage>
        <taxon>Eukaryota</taxon>
        <taxon>Metazoa</taxon>
        <taxon>Chordata</taxon>
        <taxon>Craniata</taxon>
        <taxon>Vertebrata</taxon>
        <taxon>Euteleostomi</taxon>
        <taxon>Actinopterygii</taxon>
        <taxon>Neopterygii</taxon>
        <taxon>Teleostei</taxon>
        <taxon>Ostariophysi</taxon>
        <taxon>Cypriniformes</taxon>
        <taxon>Nemacheilidae</taxon>
        <taxon>Triplophysa</taxon>
    </lineage>
</organism>
<dbReference type="Pfam" id="PF07653">
    <property type="entry name" value="SH3_2"/>
    <property type="match status" value="2"/>
</dbReference>
<evidence type="ECO:0000313" key="4">
    <source>
        <dbReference type="EMBL" id="KAI7800445.1"/>
    </source>
</evidence>
<dbReference type="Proteomes" id="UP001059041">
    <property type="component" value="Linkage Group LG14"/>
</dbReference>
<comment type="caution">
    <text evidence="4">The sequence shown here is derived from an EMBL/GenBank/DDBJ whole genome shotgun (WGS) entry which is preliminary data.</text>
</comment>
<reference evidence="4" key="1">
    <citation type="submission" date="2021-02" db="EMBL/GenBank/DDBJ databases">
        <title>Comparative genomics reveals that relaxation of natural selection precedes convergent phenotypic evolution of cavefish.</title>
        <authorList>
            <person name="Peng Z."/>
        </authorList>
    </citation>
    <scope>NUCLEOTIDE SEQUENCE</scope>
    <source>
        <tissue evidence="4">Muscle</tissue>
    </source>
</reference>
<dbReference type="GO" id="GO:0007274">
    <property type="term" value="P:neuromuscular synaptic transmission"/>
    <property type="evidence" value="ECO:0007669"/>
    <property type="project" value="TreeGrafter"/>
</dbReference>
<dbReference type="SMART" id="SM00326">
    <property type="entry name" value="SH3"/>
    <property type="match status" value="2"/>
</dbReference>
<evidence type="ECO:0000313" key="5">
    <source>
        <dbReference type="Proteomes" id="UP001059041"/>
    </source>
</evidence>
<dbReference type="FunFam" id="2.30.30.40:FF:000016">
    <property type="entry name" value="RIMS-binding protein 2 isoform X2"/>
    <property type="match status" value="1"/>
</dbReference>
<dbReference type="InterPro" id="IPR036028">
    <property type="entry name" value="SH3-like_dom_sf"/>
</dbReference>
<name>A0A9W7WIN4_TRIRA</name>
<feature type="domain" description="SH3" evidence="3">
    <location>
        <begin position="145"/>
        <end position="212"/>
    </location>
</feature>